<dbReference type="GO" id="GO:0003677">
    <property type="term" value="F:DNA binding"/>
    <property type="evidence" value="ECO:0007669"/>
    <property type="project" value="InterPro"/>
</dbReference>
<gene>
    <name evidence="1" type="ORF">P186_0753</name>
</gene>
<dbReference type="EMBL" id="CP003098">
    <property type="protein sequence ID" value="AET32199.1"/>
    <property type="molecule type" value="Genomic_DNA"/>
</dbReference>
<evidence type="ECO:0000313" key="1">
    <source>
        <dbReference type="EMBL" id="AET32199.1"/>
    </source>
</evidence>
<protein>
    <submittedName>
        <fullName evidence="1">Bacterio-opsin activator, HTH domain protein</fullName>
    </submittedName>
</protein>
<reference evidence="1 2" key="1">
    <citation type="journal article" date="2012" name="J. Bacteriol.">
        <title>Complete genome sequence of strain 1860, a crenarchaeon of the genus pyrobaculum able to grow with various electron acceptors.</title>
        <authorList>
            <person name="Mardanov A.V."/>
            <person name="Gumerov V.M."/>
            <person name="Slobodkina G.B."/>
            <person name="Beletsky A.V."/>
            <person name="Bonch-Osmolovskaya E.A."/>
            <person name="Ravin N.V."/>
            <person name="Skryabin K.G."/>
        </authorList>
    </citation>
    <scope>NUCLEOTIDE SEQUENCE [LARGE SCALE GENOMIC DNA]</scope>
    <source>
        <strain evidence="1 2">1860</strain>
    </source>
</reference>
<dbReference type="eggNOG" id="arCOG07068">
    <property type="taxonomic scope" value="Archaea"/>
</dbReference>
<dbReference type="AlphaFoldDB" id="G7VIA7"/>
<organism evidence="1 2">
    <name type="scientific">Pyrobaculum ferrireducens</name>
    <dbReference type="NCBI Taxonomy" id="1104324"/>
    <lineage>
        <taxon>Archaea</taxon>
        <taxon>Thermoproteota</taxon>
        <taxon>Thermoprotei</taxon>
        <taxon>Thermoproteales</taxon>
        <taxon>Thermoproteaceae</taxon>
        <taxon>Pyrobaculum</taxon>
    </lineage>
</organism>
<dbReference type="GeneID" id="11595015"/>
<dbReference type="RefSeq" id="WP_014288027.1">
    <property type="nucleotide sequence ID" value="NC_016645.1"/>
</dbReference>
<dbReference type="HOGENOM" id="CLU_1727306_0_0_2"/>
<evidence type="ECO:0000313" key="2">
    <source>
        <dbReference type="Proteomes" id="UP000005867"/>
    </source>
</evidence>
<proteinExistence type="predicted"/>
<dbReference type="Proteomes" id="UP000005867">
    <property type="component" value="Chromosome"/>
</dbReference>
<dbReference type="OrthoDB" id="28285at2157"/>
<name>G7VIA7_9CREN</name>
<dbReference type="GO" id="GO:0006355">
    <property type="term" value="P:regulation of DNA-templated transcription"/>
    <property type="evidence" value="ECO:0007669"/>
    <property type="project" value="InterPro"/>
</dbReference>
<accession>G7VIA7</accession>
<sequence>MKYLVLYLKPCEKLPRDAYAHLGFYLKNGLISHVVATKHGLRLVSARCEECIFYKLLTSTYVYGTPQISQGRIKVVALDNRAVRRLVAQHSHQVVKVVEAGPRSLVLTERQKEVLRALADGHNISSTARMESVSKVAVYKTFKTALRKVVALLA</sequence>
<dbReference type="InterPro" id="IPR016032">
    <property type="entry name" value="Sig_transdc_resp-reg_C-effctor"/>
</dbReference>
<dbReference type="BioCyc" id="PSP1104324:GJSN-737-MONOMER"/>
<dbReference type="KEGG" id="pyr:P186_0753"/>
<dbReference type="SUPFAM" id="SSF46894">
    <property type="entry name" value="C-terminal effector domain of the bipartite response regulators"/>
    <property type="match status" value="1"/>
</dbReference>
<keyword evidence="2" id="KW-1185">Reference proteome</keyword>